<dbReference type="PANTHER" id="PTHR22951:SF19">
    <property type="entry name" value="OS08G0467300 PROTEIN"/>
    <property type="match status" value="1"/>
</dbReference>
<proteinExistence type="predicted"/>
<dbReference type="OrthoDB" id="682511at2759"/>
<comment type="subcellular location">
    <subcellularLocation>
        <location evidence="1">Cytoplasmic vesicle</location>
        <location evidence="1">Clathrin-coated vesicle</location>
    </subcellularLocation>
    <subcellularLocation>
        <location evidence="2">Golgi apparatus</location>
    </subcellularLocation>
    <subcellularLocation>
        <location evidence="3">Membrane</location>
        <location evidence="3">Clathrin-coated pit</location>
    </subcellularLocation>
</comment>
<evidence type="ECO:0000256" key="8">
    <source>
        <dbReference type="ARBA" id="ARBA00023329"/>
    </source>
</evidence>
<dbReference type="GO" id="GO:0030136">
    <property type="term" value="C:clathrin-coated vesicle"/>
    <property type="evidence" value="ECO:0007669"/>
    <property type="project" value="UniProtKB-SubCell"/>
</dbReference>
<keyword evidence="6" id="KW-0472">Membrane</keyword>
<dbReference type="SUPFAM" id="SSF89009">
    <property type="entry name" value="GAT-like domain"/>
    <property type="match status" value="1"/>
</dbReference>
<dbReference type="Gene3D" id="1.20.58.150">
    <property type="entry name" value="ANTH domain"/>
    <property type="match status" value="1"/>
</dbReference>
<dbReference type="SMART" id="SM00273">
    <property type="entry name" value="ENTH"/>
    <property type="match status" value="1"/>
</dbReference>
<dbReference type="GO" id="GO:0005794">
    <property type="term" value="C:Golgi apparatus"/>
    <property type="evidence" value="ECO:0007669"/>
    <property type="project" value="UniProtKB-SubCell"/>
</dbReference>
<evidence type="ECO:0000259" key="9">
    <source>
        <dbReference type="PROSITE" id="PS50942"/>
    </source>
</evidence>
<dbReference type="PROSITE" id="PS50942">
    <property type="entry name" value="ENTH"/>
    <property type="match status" value="1"/>
</dbReference>
<sequence>MAIWKRATGAIKDKNSLVLAKFITRGAFGDHDLEAAIIKATSHDEHDIDKRNTRMLFSWIRASPNTLCPLVRALSRRMEKTRSWVVAIKGLMLVHGLIHCKVPDARKMGRLPFDFSSFSDRHSRLSKTWGFNIFIRQYFVFLDERAVVWLQDENKTAEDVPLIVRQLLKLRKRQSLLDMLLKIRPRADNMKVPLILEAMDCVIIEIFDVYSRICSEIAKVLMQVHSVAKLEAAMALEILRKATSQGAQLSQYFEFCKEYGVLKANEFHKVTEIPEEDVQELERIINGVSDKTYKNDDFKENDQMATVVREENNAIVEHSELIKGGLKTTITDKWEVFHDNINLNGEHIDSFFNESNGSADQEATVSDLPLILPIDHMAVHYPFEIPDLISF</sequence>
<keyword evidence="4" id="KW-0254">Endocytosis</keyword>
<keyword evidence="7" id="KW-0168">Coated pit</keyword>
<dbReference type="SUPFAM" id="SSF48464">
    <property type="entry name" value="ENTH/VHS domain"/>
    <property type="match status" value="1"/>
</dbReference>
<dbReference type="PANTHER" id="PTHR22951">
    <property type="entry name" value="CLATHRIN ASSEMBLY PROTEIN"/>
    <property type="match status" value="1"/>
</dbReference>
<evidence type="ECO:0000256" key="4">
    <source>
        <dbReference type="ARBA" id="ARBA00022583"/>
    </source>
</evidence>
<organism evidence="10 11">
    <name type="scientific">Gossypium barbadense</name>
    <name type="common">Sea Island cotton</name>
    <name type="synonym">Hibiscus barbadensis</name>
    <dbReference type="NCBI Taxonomy" id="3634"/>
    <lineage>
        <taxon>Eukaryota</taxon>
        <taxon>Viridiplantae</taxon>
        <taxon>Streptophyta</taxon>
        <taxon>Embryophyta</taxon>
        <taxon>Tracheophyta</taxon>
        <taxon>Spermatophyta</taxon>
        <taxon>Magnoliopsida</taxon>
        <taxon>eudicotyledons</taxon>
        <taxon>Gunneridae</taxon>
        <taxon>Pentapetalae</taxon>
        <taxon>rosids</taxon>
        <taxon>malvids</taxon>
        <taxon>Malvales</taxon>
        <taxon>Malvaceae</taxon>
        <taxon>Malvoideae</taxon>
        <taxon>Gossypium</taxon>
    </lineage>
</organism>
<name>A0A5J5SP53_GOSBA</name>
<evidence type="ECO:0000256" key="3">
    <source>
        <dbReference type="ARBA" id="ARBA00004600"/>
    </source>
</evidence>
<evidence type="ECO:0000256" key="2">
    <source>
        <dbReference type="ARBA" id="ARBA00004555"/>
    </source>
</evidence>
<accession>A0A5J5SP53</accession>
<evidence type="ECO:0000313" key="11">
    <source>
        <dbReference type="Proteomes" id="UP000327439"/>
    </source>
</evidence>
<dbReference type="GO" id="GO:0005545">
    <property type="term" value="F:1-phosphatidylinositol binding"/>
    <property type="evidence" value="ECO:0007669"/>
    <property type="project" value="InterPro"/>
</dbReference>
<dbReference type="Gene3D" id="1.25.40.90">
    <property type="match status" value="1"/>
</dbReference>
<dbReference type="EMBL" id="CM018215">
    <property type="protein sequence ID" value="KAB2045420.1"/>
    <property type="molecule type" value="Genomic_DNA"/>
</dbReference>
<dbReference type="GO" id="GO:0005546">
    <property type="term" value="F:phosphatidylinositol-4,5-bisphosphate binding"/>
    <property type="evidence" value="ECO:0007669"/>
    <property type="project" value="TreeGrafter"/>
</dbReference>
<evidence type="ECO:0000256" key="7">
    <source>
        <dbReference type="ARBA" id="ARBA00023176"/>
    </source>
</evidence>
<dbReference type="InterPro" id="IPR048050">
    <property type="entry name" value="ANTH_N_plant"/>
</dbReference>
<dbReference type="InterPro" id="IPR008942">
    <property type="entry name" value="ENTH_VHS"/>
</dbReference>
<keyword evidence="11" id="KW-1185">Reference proteome</keyword>
<dbReference type="GO" id="GO:0000149">
    <property type="term" value="F:SNARE binding"/>
    <property type="evidence" value="ECO:0007669"/>
    <property type="project" value="TreeGrafter"/>
</dbReference>
<evidence type="ECO:0000256" key="5">
    <source>
        <dbReference type="ARBA" id="ARBA00023034"/>
    </source>
</evidence>
<dbReference type="AlphaFoldDB" id="A0A5J5SP53"/>
<dbReference type="FunFam" id="1.25.40.90:FF:000027">
    <property type="entry name" value="Putative clathrin assembly protein"/>
    <property type="match status" value="1"/>
</dbReference>
<keyword evidence="8" id="KW-0968">Cytoplasmic vesicle</keyword>
<feature type="domain" description="ENTH" evidence="9">
    <location>
        <begin position="25"/>
        <end position="156"/>
    </location>
</feature>
<dbReference type="Proteomes" id="UP000327439">
    <property type="component" value="Chromosome D01"/>
</dbReference>
<dbReference type="InterPro" id="IPR045192">
    <property type="entry name" value="AP180-like"/>
</dbReference>
<dbReference type="GO" id="GO:0048268">
    <property type="term" value="P:clathrin coat assembly"/>
    <property type="evidence" value="ECO:0007669"/>
    <property type="project" value="InterPro"/>
</dbReference>
<gene>
    <name evidence="10" type="ORF">ES319_D01G160500v1</name>
</gene>
<dbReference type="GO" id="GO:0006900">
    <property type="term" value="P:vesicle budding from membrane"/>
    <property type="evidence" value="ECO:0007669"/>
    <property type="project" value="TreeGrafter"/>
</dbReference>
<dbReference type="GO" id="GO:0005905">
    <property type="term" value="C:clathrin-coated pit"/>
    <property type="evidence" value="ECO:0007669"/>
    <property type="project" value="UniProtKB-SubCell"/>
</dbReference>
<protein>
    <recommendedName>
        <fullName evidence="9">ENTH domain-containing protein</fullName>
    </recommendedName>
</protein>
<dbReference type="InterPro" id="IPR011417">
    <property type="entry name" value="ANTH_dom"/>
</dbReference>
<dbReference type="Pfam" id="PF07651">
    <property type="entry name" value="ANTH"/>
    <property type="match status" value="1"/>
</dbReference>
<evidence type="ECO:0000256" key="6">
    <source>
        <dbReference type="ARBA" id="ARBA00023136"/>
    </source>
</evidence>
<dbReference type="CDD" id="cd16987">
    <property type="entry name" value="ANTH_N_AP180_plant"/>
    <property type="match status" value="1"/>
</dbReference>
<dbReference type="GO" id="GO:0032050">
    <property type="term" value="F:clathrin heavy chain binding"/>
    <property type="evidence" value="ECO:0007669"/>
    <property type="project" value="TreeGrafter"/>
</dbReference>
<evidence type="ECO:0000256" key="1">
    <source>
        <dbReference type="ARBA" id="ARBA00004132"/>
    </source>
</evidence>
<dbReference type="GO" id="GO:0072583">
    <property type="term" value="P:clathrin-dependent endocytosis"/>
    <property type="evidence" value="ECO:0007669"/>
    <property type="project" value="InterPro"/>
</dbReference>
<dbReference type="InterPro" id="IPR013809">
    <property type="entry name" value="ENTH"/>
</dbReference>
<keyword evidence="5" id="KW-0333">Golgi apparatus</keyword>
<reference evidence="11" key="1">
    <citation type="journal article" date="2020" name="Nat. Genet.">
        <title>Genomic diversifications of five Gossypium allopolyploid species and their impact on cotton improvement.</title>
        <authorList>
            <person name="Chen Z.J."/>
            <person name="Sreedasyam A."/>
            <person name="Ando A."/>
            <person name="Song Q."/>
            <person name="De Santiago L.M."/>
            <person name="Hulse-Kemp A.M."/>
            <person name="Ding M."/>
            <person name="Ye W."/>
            <person name="Kirkbride R.C."/>
            <person name="Jenkins J."/>
            <person name="Plott C."/>
            <person name="Lovell J."/>
            <person name="Lin Y.M."/>
            <person name="Vaughn R."/>
            <person name="Liu B."/>
            <person name="Simpson S."/>
            <person name="Scheffler B.E."/>
            <person name="Wen L."/>
            <person name="Saski C.A."/>
            <person name="Grover C.E."/>
            <person name="Hu G."/>
            <person name="Conover J.L."/>
            <person name="Carlson J.W."/>
            <person name="Shu S."/>
            <person name="Boston L.B."/>
            <person name="Williams M."/>
            <person name="Peterson D.G."/>
            <person name="McGee K."/>
            <person name="Jones D.C."/>
            <person name="Wendel J.F."/>
            <person name="Stelly D.M."/>
            <person name="Grimwood J."/>
            <person name="Schmutz J."/>
        </authorList>
    </citation>
    <scope>NUCLEOTIDE SEQUENCE [LARGE SCALE GENOMIC DNA]</scope>
    <source>
        <strain evidence="11">cv. 3-79</strain>
    </source>
</reference>
<evidence type="ECO:0000313" key="10">
    <source>
        <dbReference type="EMBL" id="KAB2045420.1"/>
    </source>
</evidence>
<dbReference type="InterPro" id="IPR014712">
    <property type="entry name" value="ANTH_dom_sf"/>
</dbReference>